<evidence type="ECO:0000256" key="1">
    <source>
        <dbReference type="ARBA" id="ARBA00022737"/>
    </source>
</evidence>
<evidence type="ECO:0000313" key="9">
    <source>
        <dbReference type="EMBL" id="KAG7523313.1"/>
    </source>
</evidence>
<dbReference type="SMART" id="SM00216">
    <property type="entry name" value="VWD"/>
    <property type="match status" value="1"/>
</dbReference>
<proteinExistence type="predicted"/>
<evidence type="ECO:0000259" key="7">
    <source>
        <dbReference type="PROSITE" id="PS50184"/>
    </source>
</evidence>
<dbReference type="PROSITE" id="PS51233">
    <property type="entry name" value="VWFD"/>
    <property type="match status" value="1"/>
</dbReference>
<feature type="disulfide bond" evidence="4">
    <location>
        <begin position="1069"/>
        <end position="1123"/>
    </location>
</feature>
<feature type="disulfide bond" evidence="4">
    <location>
        <begin position="1073"/>
        <end position="1125"/>
    </location>
</feature>
<dbReference type="CDD" id="cd19941">
    <property type="entry name" value="TIL"/>
    <property type="match status" value="1"/>
</dbReference>
<evidence type="ECO:0000256" key="3">
    <source>
        <dbReference type="ARBA" id="ARBA00023180"/>
    </source>
</evidence>
<feature type="compositionally biased region" description="Polar residues" evidence="5">
    <location>
        <begin position="90"/>
        <end position="107"/>
    </location>
</feature>
<dbReference type="InterPro" id="IPR006207">
    <property type="entry name" value="Cys_knot_C"/>
</dbReference>
<feature type="domain" description="VWFC" evidence="7">
    <location>
        <begin position="789"/>
        <end position="858"/>
    </location>
</feature>
<evidence type="ECO:0000256" key="5">
    <source>
        <dbReference type="SAM" id="MobiDB-lite"/>
    </source>
</evidence>
<protein>
    <submittedName>
        <fullName evidence="9">Intestinal mucin</fullName>
    </submittedName>
</protein>
<dbReference type="Pfam" id="PF00094">
    <property type="entry name" value="VWD"/>
    <property type="match status" value="1"/>
</dbReference>
<keyword evidence="1" id="KW-0677">Repeat</keyword>
<gene>
    <name evidence="9" type="ORF">JOB18_043651</name>
</gene>
<dbReference type="PROSITE" id="PS01225">
    <property type="entry name" value="CTCK_2"/>
    <property type="match status" value="1"/>
</dbReference>
<evidence type="ECO:0000259" key="8">
    <source>
        <dbReference type="PROSITE" id="PS51233"/>
    </source>
</evidence>
<dbReference type="PANTHER" id="PTHR11339:SF406">
    <property type="entry name" value="MUCIN-5AC-LIKE"/>
    <property type="match status" value="1"/>
</dbReference>
<dbReference type="Proteomes" id="UP000693946">
    <property type="component" value="Linkage Group LG10"/>
</dbReference>
<dbReference type="PROSITE" id="PS50184">
    <property type="entry name" value="VWFC_2"/>
    <property type="match status" value="2"/>
</dbReference>
<reference evidence="9 10" key="1">
    <citation type="journal article" date="2021" name="Sci. Rep.">
        <title>Chromosome anchoring in Senegalese sole (Solea senegalensis) reveals sex-associated markers and genome rearrangements in flatfish.</title>
        <authorList>
            <person name="Guerrero-Cozar I."/>
            <person name="Gomez-Garrido J."/>
            <person name="Berbel C."/>
            <person name="Martinez-Blanch J.F."/>
            <person name="Alioto T."/>
            <person name="Claros M.G."/>
            <person name="Gagnaire P.A."/>
            <person name="Manchado M."/>
        </authorList>
    </citation>
    <scope>NUCLEOTIDE SEQUENCE [LARGE SCALE GENOMIC DNA]</scope>
    <source>
        <strain evidence="9">Sse05_10M</strain>
    </source>
</reference>
<dbReference type="PANTHER" id="PTHR11339">
    <property type="entry name" value="EXTRACELLULAR MATRIX GLYCOPROTEIN RELATED"/>
    <property type="match status" value="1"/>
</dbReference>
<feature type="disulfide bond" evidence="4">
    <location>
        <begin position="1058"/>
        <end position="1107"/>
    </location>
</feature>
<dbReference type="Pfam" id="PF08742">
    <property type="entry name" value="C8"/>
    <property type="match status" value="1"/>
</dbReference>
<dbReference type="InterPro" id="IPR001846">
    <property type="entry name" value="VWF_type-D"/>
</dbReference>
<organism evidence="9 10">
    <name type="scientific">Solea senegalensis</name>
    <name type="common">Senegalese sole</name>
    <dbReference type="NCBI Taxonomy" id="28829"/>
    <lineage>
        <taxon>Eukaryota</taxon>
        <taxon>Metazoa</taxon>
        <taxon>Chordata</taxon>
        <taxon>Craniata</taxon>
        <taxon>Vertebrata</taxon>
        <taxon>Euteleostomi</taxon>
        <taxon>Actinopterygii</taxon>
        <taxon>Neopterygii</taxon>
        <taxon>Teleostei</taxon>
        <taxon>Neoteleostei</taxon>
        <taxon>Acanthomorphata</taxon>
        <taxon>Carangaria</taxon>
        <taxon>Pleuronectiformes</taxon>
        <taxon>Pleuronectoidei</taxon>
        <taxon>Soleidae</taxon>
        <taxon>Solea</taxon>
    </lineage>
</organism>
<dbReference type="SMART" id="SM00832">
    <property type="entry name" value="C8"/>
    <property type="match status" value="1"/>
</dbReference>
<comment type="caution">
    <text evidence="4">Lacks conserved residue(s) required for the propagation of feature annotation.</text>
</comment>
<comment type="caution">
    <text evidence="9">The sequence shown here is derived from an EMBL/GenBank/DDBJ whole genome shotgun (WGS) entry which is preliminary data.</text>
</comment>
<name>A0AAV6T1I2_SOLSE</name>
<feature type="region of interest" description="Disordered" evidence="5">
    <location>
        <begin position="1"/>
        <end position="175"/>
    </location>
</feature>
<feature type="compositionally biased region" description="Low complexity" evidence="5">
    <location>
        <begin position="1"/>
        <end position="89"/>
    </location>
</feature>
<feature type="region of interest" description="Disordered" evidence="5">
    <location>
        <begin position="215"/>
        <end position="260"/>
    </location>
</feature>
<feature type="domain" description="VWFC" evidence="7">
    <location>
        <begin position="896"/>
        <end position="964"/>
    </location>
</feature>
<dbReference type="AlphaFoldDB" id="A0AAV6T1I2"/>
<dbReference type="InterPro" id="IPR050780">
    <property type="entry name" value="Mucin_vWF_Thrombospondin_sf"/>
</dbReference>
<dbReference type="PROSITE" id="PS01185">
    <property type="entry name" value="CTCK_1"/>
    <property type="match status" value="1"/>
</dbReference>
<accession>A0AAV6T1I2</accession>
<feature type="domain" description="CTCK" evidence="6">
    <location>
        <begin position="1037"/>
        <end position="1131"/>
    </location>
</feature>
<feature type="region of interest" description="Disordered" evidence="5">
    <location>
        <begin position="272"/>
        <end position="314"/>
    </location>
</feature>
<dbReference type="InterPro" id="IPR014853">
    <property type="entry name" value="VWF/SSPO/ZAN-like_Cys-rich_dom"/>
</dbReference>
<evidence type="ECO:0000313" key="10">
    <source>
        <dbReference type="Proteomes" id="UP000693946"/>
    </source>
</evidence>
<feature type="domain" description="VWFD" evidence="8">
    <location>
        <begin position="456"/>
        <end position="639"/>
    </location>
</feature>
<evidence type="ECO:0000259" key="6">
    <source>
        <dbReference type="PROSITE" id="PS01225"/>
    </source>
</evidence>
<keyword evidence="2 4" id="KW-1015">Disulfide bond</keyword>
<feature type="compositionally biased region" description="Low complexity" evidence="5">
    <location>
        <begin position="108"/>
        <end position="175"/>
    </location>
</feature>
<keyword evidence="10" id="KW-1185">Reference proteome</keyword>
<evidence type="ECO:0000256" key="4">
    <source>
        <dbReference type="PROSITE-ProRule" id="PRU00039"/>
    </source>
</evidence>
<dbReference type="InterPro" id="IPR001007">
    <property type="entry name" value="VWF_dom"/>
</dbReference>
<evidence type="ECO:0000256" key="2">
    <source>
        <dbReference type="ARBA" id="ARBA00023157"/>
    </source>
</evidence>
<sequence length="1147" mass="125417">MPTSTTKSTTPSTEFPTSTQGPTTTTESTSIPTTPATTTTQPTTTPHSEPPTSTLQPTTRTESTSIPTTPATTTTQPTTTPYSEPPTSTMHPTSRTESTSIPTTPAVTGTMPTSTTKSTTPFTEFPTSTQGPTTTTESTSIPTTPATTTTQPTTTSRTPHSEPPTTTATTPELSTTMTFSTTLSTFEPEITESPGPSSTPPRTLPIVSIQTTMPTLQTPTSTLWSSTTKTESTTVSPTRPTTTAHLTTTTTSASIPTEPPTITQMASTTIKSTFTSTGPPSTTTRQSTTQPTKPPGTTEELTTTKPTTPSTEYPTPSTTTQCVCIVNGTIYKPGDVIFDREDLGSNICLTMICSDTCELHNTTELCTTPMPTVTSASTTTSISTTKPLPGCPEWDVQQNETFHLCNCTWAKCIENTTVEIFQKECPPIENITCSNGNAPVFVPDEYGCCQHPVCDCVCQGWDYPHYITFDGLYYTYQGNCTYILMKEIDEQQKLKIYIDNVFCDPAEVVTCSRSLIISYESQIVKLINHNHMGAPQLEALKNGVPLKLPYSQYGVKILDSGINLVLEIPSIRVVITFGIASFSVTLPYELFGRNTQGHCGTCNNNQADDCMLPNNQLVESCTMVADYWLAEDINQPSCETPAVMSINKPKTSPNPNPIPCNSDSMCDLLKSSVFAECHPFVSPENFYRGCIFDGCHVSNPAAECTSLQTYAAACARAGICIHWRIHTKHCKIDCPSNKIYKPCDPAEQSTCEDNPNEINMKFITEGCFCPEGMTLLNKESDKCVNKCGCLDPEGIPREYNETFEYKCQNCICEESTKAVSCKPKTCQQPPMMKCTGPGFALVKQTDSSDHCCSVYICQCQSNLCPVNNINCPVGYVPAFSIHEGKCCPEHSCEPKKVCVHKQIEYQPGSSVPVQVCQKCICTNEVDPMSGLFKIFCELQQCQQDCERGYEYMESSSGECCGECVQTHCDFAVNGTKHLLMQGQTWSPPENKCDHYNCVKSGETLTMVMSHIVCPPFQLSNCEPDTIQTAANGCCKTCVEKEKACKLVSMKTHVIHKGCQSYEEVDIPYCEGSCNTYTKYSETAAIMQQSCACCKETRFSKRTVDLHCLDGDVVSYSYTHVEKCGCSHTDCNNAEGHQIRRRRRFTSV</sequence>
<dbReference type="SMART" id="SM00214">
    <property type="entry name" value="VWC"/>
    <property type="match status" value="2"/>
</dbReference>
<keyword evidence="3" id="KW-0325">Glycoprotein</keyword>
<dbReference type="EMBL" id="JAGKHQ010000002">
    <property type="protein sequence ID" value="KAG7523313.1"/>
    <property type="molecule type" value="Genomic_DNA"/>
</dbReference>
<dbReference type="SMART" id="SM00041">
    <property type="entry name" value="CT"/>
    <property type="match status" value="1"/>
</dbReference>